<reference evidence="13 14" key="1">
    <citation type="submission" date="2015-04" db="EMBL/GenBank/DDBJ databases">
        <title>The draft genome sequence of Fusarium langsethiae, a T-2/HT-2 mycotoxin producer.</title>
        <authorList>
            <person name="Lysoe E."/>
            <person name="Divon H.H."/>
            <person name="Terzi V."/>
            <person name="Orru L."/>
            <person name="Lamontanara A."/>
            <person name="Kolseth A.-K."/>
            <person name="Frandsen R.J."/>
            <person name="Nielsen K."/>
            <person name="Thrane U."/>
        </authorList>
    </citation>
    <scope>NUCLEOTIDE SEQUENCE [LARGE SCALE GENOMIC DNA]</scope>
    <source>
        <strain evidence="13 14">Fl201059</strain>
    </source>
</reference>
<evidence type="ECO:0000256" key="5">
    <source>
        <dbReference type="ARBA" id="ARBA00022737"/>
    </source>
</evidence>
<dbReference type="PROSITE" id="PS50089">
    <property type="entry name" value="ZF_RING_2"/>
    <property type="match status" value="1"/>
</dbReference>
<feature type="compositionally biased region" description="Low complexity" evidence="10">
    <location>
        <begin position="50"/>
        <end position="61"/>
    </location>
</feature>
<dbReference type="InterPro" id="IPR017907">
    <property type="entry name" value="Znf_RING_CS"/>
</dbReference>
<evidence type="ECO:0000256" key="9">
    <source>
        <dbReference type="PROSITE-ProRule" id="PRU00175"/>
    </source>
</evidence>
<dbReference type="Pfam" id="PF26200">
    <property type="entry name" value="Rcat_RNF216"/>
    <property type="match status" value="1"/>
</dbReference>
<accession>A0A0M9EU29</accession>
<keyword evidence="3" id="KW-0808">Transferase</keyword>
<keyword evidence="7" id="KW-0833">Ubl conjugation pathway</keyword>
<gene>
    <name evidence="13" type="ORF">FLAG1_07481</name>
</gene>
<dbReference type="InterPro" id="IPR002867">
    <property type="entry name" value="IBR_dom"/>
</dbReference>
<dbReference type="InterPro" id="IPR044066">
    <property type="entry name" value="TRIAD_supradom"/>
</dbReference>
<dbReference type="Gene3D" id="3.30.40.10">
    <property type="entry name" value="Zinc/RING finger domain, C3HC4 (zinc finger)"/>
    <property type="match status" value="1"/>
</dbReference>
<dbReference type="SUPFAM" id="SSF57850">
    <property type="entry name" value="RING/U-box"/>
    <property type="match status" value="2"/>
</dbReference>
<comment type="catalytic activity">
    <reaction evidence="1">
        <text>[E2 ubiquitin-conjugating enzyme]-S-ubiquitinyl-L-cysteine + [acceptor protein]-L-lysine = [E2 ubiquitin-conjugating enzyme]-L-cysteine + [acceptor protein]-N(6)-ubiquitinyl-L-lysine.</text>
        <dbReference type="EC" id="2.3.2.31"/>
    </reaction>
</comment>
<evidence type="ECO:0000256" key="7">
    <source>
        <dbReference type="ARBA" id="ARBA00022786"/>
    </source>
</evidence>
<dbReference type="InterPro" id="IPR001841">
    <property type="entry name" value="Znf_RING"/>
</dbReference>
<keyword evidence="8" id="KW-0862">Zinc</keyword>
<dbReference type="GO" id="GO:0008270">
    <property type="term" value="F:zinc ion binding"/>
    <property type="evidence" value="ECO:0007669"/>
    <property type="project" value="UniProtKB-KW"/>
</dbReference>
<dbReference type="GO" id="GO:0061630">
    <property type="term" value="F:ubiquitin protein ligase activity"/>
    <property type="evidence" value="ECO:0007669"/>
    <property type="project" value="UniProtKB-EC"/>
</dbReference>
<dbReference type="PROSITE" id="PS00518">
    <property type="entry name" value="ZF_RING_1"/>
    <property type="match status" value="1"/>
</dbReference>
<keyword evidence="6 9" id="KW-0863">Zinc-finger</keyword>
<keyword evidence="5" id="KW-0677">Repeat</keyword>
<evidence type="ECO:0000313" key="13">
    <source>
        <dbReference type="EMBL" id="KPA39660.1"/>
    </source>
</evidence>
<dbReference type="EC" id="2.3.2.31" evidence="2"/>
<feature type="domain" description="RING-type" evidence="12">
    <location>
        <begin position="69"/>
        <end position="266"/>
    </location>
</feature>
<evidence type="ECO:0000256" key="2">
    <source>
        <dbReference type="ARBA" id="ARBA00012251"/>
    </source>
</evidence>
<dbReference type="AlphaFoldDB" id="A0A0M9EU29"/>
<evidence type="ECO:0000256" key="4">
    <source>
        <dbReference type="ARBA" id="ARBA00022723"/>
    </source>
</evidence>
<dbReference type="Gene3D" id="1.20.120.1750">
    <property type="match status" value="1"/>
</dbReference>
<evidence type="ECO:0000256" key="1">
    <source>
        <dbReference type="ARBA" id="ARBA00001798"/>
    </source>
</evidence>
<feature type="region of interest" description="Disordered" evidence="10">
    <location>
        <begin position="1"/>
        <end position="61"/>
    </location>
</feature>
<evidence type="ECO:0000313" key="14">
    <source>
        <dbReference type="Proteomes" id="UP000037904"/>
    </source>
</evidence>
<keyword evidence="14" id="KW-1185">Reference proteome</keyword>
<evidence type="ECO:0000256" key="8">
    <source>
        <dbReference type="ARBA" id="ARBA00022833"/>
    </source>
</evidence>
<sequence>MDETKDSIPLRRSARALGKRPRTEFEDDGTQQSDPVSSAIMAPPSPIVPSPIDITPSSPSVRRANRSISTRECLSCGEDFPRSTMILAPCSHIFCKSCVDHLVTLVMDDESLFPARCCDKAIPVTLRNRFSKQVVAQYQAKRVEFETPDLERVYCSRQLCATFIPPTQIDSGVGHCTHCLTDTCIACKGEAHKGACRPTEEDSQDLLHLAKSTGWKRCGKCGHLIEKSTGCNHMRCLCGYQFCYSCGKNCTECICHTLPLPANPMMAVMAEDDWFQAFTDGTDYVSHQTATTVARWCRATTSSFVTHAVSLLASHAATSIDSDG</sequence>
<evidence type="ECO:0000259" key="11">
    <source>
        <dbReference type="PROSITE" id="PS50089"/>
    </source>
</evidence>
<dbReference type="PANTHER" id="PTHR11685">
    <property type="entry name" value="RBR FAMILY RING FINGER AND IBR DOMAIN-CONTAINING"/>
    <property type="match status" value="1"/>
</dbReference>
<evidence type="ECO:0000256" key="6">
    <source>
        <dbReference type="ARBA" id="ARBA00022771"/>
    </source>
</evidence>
<organism evidence="13 14">
    <name type="scientific">Fusarium langsethiae</name>
    <dbReference type="NCBI Taxonomy" id="179993"/>
    <lineage>
        <taxon>Eukaryota</taxon>
        <taxon>Fungi</taxon>
        <taxon>Dikarya</taxon>
        <taxon>Ascomycota</taxon>
        <taxon>Pezizomycotina</taxon>
        <taxon>Sordariomycetes</taxon>
        <taxon>Hypocreomycetidae</taxon>
        <taxon>Hypocreales</taxon>
        <taxon>Nectriaceae</taxon>
        <taxon>Fusarium</taxon>
    </lineage>
</organism>
<dbReference type="InterPro" id="IPR013083">
    <property type="entry name" value="Znf_RING/FYVE/PHD"/>
</dbReference>
<dbReference type="EMBL" id="JXCE01000179">
    <property type="protein sequence ID" value="KPA39660.1"/>
    <property type="molecule type" value="Genomic_DNA"/>
</dbReference>
<dbReference type="Pfam" id="PF01485">
    <property type="entry name" value="IBR"/>
    <property type="match status" value="1"/>
</dbReference>
<evidence type="ECO:0000259" key="12">
    <source>
        <dbReference type="PROSITE" id="PS51873"/>
    </source>
</evidence>
<evidence type="ECO:0000256" key="10">
    <source>
        <dbReference type="SAM" id="MobiDB-lite"/>
    </source>
</evidence>
<dbReference type="OrthoDB" id="10009520at2759"/>
<dbReference type="GO" id="GO:0016567">
    <property type="term" value="P:protein ubiquitination"/>
    <property type="evidence" value="ECO:0007669"/>
    <property type="project" value="InterPro"/>
</dbReference>
<keyword evidence="4" id="KW-0479">Metal-binding</keyword>
<protein>
    <recommendedName>
        <fullName evidence="2">RBR-type E3 ubiquitin transferase</fullName>
        <ecNumber evidence="2">2.3.2.31</ecNumber>
    </recommendedName>
</protein>
<dbReference type="CDD" id="cd22584">
    <property type="entry name" value="Rcat_RBR_unk"/>
    <property type="match status" value="1"/>
</dbReference>
<comment type="caution">
    <text evidence="13">The sequence shown here is derived from an EMBL/GenBank/DDBJ whole genome shotgun (WGS) entry which is preliminary data.</text>
</comment>
<dbReference type="PROSITE" id="PS51873">
    <property type="entry name" value="TRIAD"/>
    <property type="match status" value="1"/>
</dbReference>
<evidence type="ECO:0000256" key="3">
    <source>
        <dbReference type="ARBA" id="ARBA00022679"/>
    </source>
</evidence>
<dbReference type="Proteomes" id="UP000037904">
    <property type="component" value="Unassembled WGS sequence"/>
</dbReference>
<proteinExistence type="predicted"/>
<feature type="domain" description="RING-type" evidence="11">
    <location>
        <begin position="73"/>
        <end position="117"/>
    </location>
</feature>
<name>A0A0M9EU29_FUSLA</name>
<dbReference type="InterPro" id="IPR031127">
    <property type="entry name" value="E3_UB_ligase_RBR"/>
</dbReference>